<keyword evidence="3" id="KW-1185">Reference proteome</keyword>
<dbReference type="Proteomes" id="UP000823674">
    <property type="component" value="Chromosome A06"/>
</dbReference>
<dbReference type="Gene3D" id="3.30.420.10">
    <property type="entry name" value="Ribonuclease H-like superfamily/Ribonuclease H"/>
    <property type="match status" value="1"/>
</dbReference>
<reference evidence="2 3" key="1">
    <citation type="submission" date="2021-03" db="EMBL/GenBank/DDBJ databases">
        <authorList>
            <person name="King G.J."/>
            <person name="Bancroft I."/>
            <person name="Baten A."/>
            <person name="Bloomfield J."/>
            <person name="Borpatragohain P."/>
            <person name="He Z."/>
            <person name="Irish N."/>
            <person name="Irwin J."/>
            <person name="Liu K."/>
            <person name="Mauleon R.P."/>
            <person name="Moore J."/>
            <person name="Morris R."/>
            <person name="Ostergaard L."/>
            <person name="Wang B."/>
            <person name="Wells R."/>
        </authorList>
    </citation>
    <scope>NUCLEOTIDE SEQUENCE [LARGE SCALE GENOMIC DNA]</scope>
    <source>
        <strain evidence="2">R-o-18</strain>
        <tissue evidence="2">Leaf</tissue>
    </source>
</reference>
<dbReference type="InterPro" id="IPR044730">
    <property type="entry name" value="RNase_H-like_dom_plant"/>
</dbReference>
<feature type="domain" description="RNase H type-1" evidence="1">
    <location>
        <begin position="71"/>
        <end position="191"/>
    </location>
</feature>
<gene>
    <name evidence="2" type="primary">A06p008320.1_BraROA</name>
    <name evidence="2" type="ORF">IGI04_021738</name>
</gene>
<dbReference type="CDD" id="cd06222">
    <property type="entry name" value="RNase_H_like"/>
    <property type="match status" value="1"/>
</dbReference>
<accession>A0ABQ7M0C2</accession>
<comment type="caution">
    <text evidence="2">The sequence shown here is derived from an EMBL/GenBank/DDBJ whole genome shotgun (WGS) entry which is preliminary data.</text>
</comment>
<dbReference type="SUPFAM" id="SSF52047">
    <property type="entry name" value="RNI-like"/>
    <property type="match status" value="1"/>
</dbReference>
<dbReference type="PANTHER" id="PTHR47074:SF49">
    <property type="entry name" value="POLYNUCLEOTIDYL TRANSFERASE, RIBONUCLEASE H-LIKE SUPERFAMILY PROTEIN"/>
    <property type="match status" value="1"/>
</dbReference>
<sequence>MQIAEKNRSFLPPLDFQLGATQPDSYTAAKTHGRGPSGCGNHFYYGGPGPGPLRSSSFRSDPLDTENPCFVDAAWDSTAKRAGSAWILNKHLPHHARSGSQIFDNVNSPLMAESLALRNGIEELIKAGVQSTTVFSDCQTLIRAIVNKSQIKEVYGVLQDIDRLSSLFVSIGFQFIPRSQNRETDFLAKQALQAHGCLISSLFEWHKLKTLIRMGVKFFYLGCHLVQITNDSVRSIALLPKLEEIDVTSMSSSSLISILKGHPDLQNLKASHCISKKVFNRSDVTPSVFESSILLTVMALMIEGLSNEYISKCSRLLRLKLGLCANISDKGIFHIGSKCSKLLELDLYRWAGFGDDGLAAISRGCKSLNRLILSCCG</sequence>
<dbReference type="InterPro" id="IPR002156">
    <property type="entry name" value="RNaseH_domain"/>
</dbReference>
<dbReference type="Pfam" id="PF13456">
    <property type="entry name" value="RVT_3"/>
    <property type="match status" value="1"/>
</dbReference>
<evidence type="ECO:0000313" key="3">
    <source>
        <dbReference type="Proteomes" id="UP000823674"/>
    </source>
</evidence>
<evidence type="ECO:0000259" key="1">
    <source>
        <dbReference type="Pfam" id="PF13456"/>
    </source>
</evidence>
<organism evidence="2 3">
    <name type="scientific">Brassica rapa subsp. trilocularis</name>
    <dbReference type="NCBI Taxonomy" id="1813537"/>
    <lineage>
        <taxon>Eukaryota</taxon>
        <taxon>Viridiplantae</taxon>
        <taxon>Streptophyta</taxon>
        <taxon>Embryophyta</taxon>
        <taxon>Tracheophyta</taxon>
        <taxon>Spermatophyta</taxon>
        <taxon>Magnoliopsida</taxon>
        <taxon>eudicotyledons</taxon>
        <taxon>Gunneridae</taxon>
        <taxon>Pentapetalae</taxon>
        <taxon>rosids</taxon>
        <taxon>malvids</taxon>
        <taxon>Brassicales</taxon>
        <taxon>Brassicaceae</taxon>
        <taxon>Brassiceae</taxon>
        <taxon>Brassica</taxon>
    </lineage>
</organism>
<name>A0ABQ7M0C2_BRACM</name>
<proteinExistence type="predicted"/>
<dbReference type="EMBL" id="JADBGQ010000006">
    <property type="protein sequence ID" value="KAG5391775.1"/>
    <property type="molecule type" value="Genomic_DNA"/>
</dbReference>
<dbReference type="Gene3D" id="3.80.10.10">
    <property type="entry name" value="Ribonuclease Inhibitor"/>
    <property type="match status" value="1"/>
</dbReference>
<protein>
    <recommendedName>
        <fullName evidence="1">RNase H type-1 domain-containing protein</fullName>
    </recommendedName>
</protein>
<dbReference type="InterPro" id="IPR032675">
    <property type="entry name" value="LRR_dom_sf"/>
</dbReference>
<evidence type="ECO:0000313" key="2">
    <source>
        <dbReference type="EMBL" id="KAG5391775.1"/>
    </source>
</evidence>
<dbReference type="PANTHER" id="PTHR47074">
    <property type="entry name" value="BNAC02G40300D PROTEIN"/>
    <property type="match status" value="1"/>
</dbReference>
<dbReference type="InterPro" id="IPR006553">
    <property type="entry name" value="Leu-rich_rpt_Cys-con_subtyp"/>
</dbReference>
<dbReference type="InterPro" id="IPR036397">
    <property type="entry name" value="RNaseH_sf"/>
</dbReference>
<dbReference type="SUPFAM" id="SSF53098">
    <property type="entry name" value="Ribonuclease H-like"/>
    <property type="match status" value="1"/>
</dbReference>
<dbReference type="InterPro" id="IPR012337">
    <property type="entry name" value="RNaseH-like_sf"/>
</dbReference>
<dbReference type="InterPro" id="IPR052929">
    <property type="entry name" value="RNase_H-like_EbsB-rel"/>
</dbReference>
<dbReference type="SMART" id="SM00367">
    <property type="entry name" value="LRR_CC"/>
    <property type="match status" value="3"/>
</dbReference>